<dbReference type="SUPFAM" id="SSF51445">
    <property type="entry name" value="(Trans)glycosidases"/>
    <property type="match status" value="1"/>
</dbReference>
<dbReference type="InterPro" id="IPR033132">
    <property type="entry name" value="GH_1_N_CS"/>
</dbReference>
<reference evidence="5 6" key="1">
    <citation type="journal article" date="2019" name="Nat. Microbiol.">
        <title>Mediterranean grassland soil C-N compound turnover is dependent on rainfall and depth, and is mediated by genomically divergent microorganisms.</title>
        <authorList>
            <person name="Diamond S."/>
            <person name="Andeer P.F."/>
            <person name="Li Z."/>
            <person name="Crits-Christoph A."/>
            <person name="Burstein D."/>
            <person name="Anantharaman K."/>
            <person name="Lane K.R."/>
            <person name="Thomas B.C."/>
            <person name="Pan C."/>
            <person name="Northen T.R."/>
            <person name="Banfield J.F."/>
        </authorList>
    </citation>
    <scope>NUCLEOTIDE SEQUENCE [LARGE SCALE GENOMIC DNA]</scope>
    <source>
        <strain evidence="5">WS_6</strain>
    </source>
</reference>
<evidence type="ECO:0000256" key="3">
    <source>
        <dbReference type="ARBA" id="ARBA00023295"/>
    </source>
</evidence>
<dbReference type="InterPro" id="IPR017853">
    <property type="entry name" value="GH"/>
</dbReference>
<comment type="caution">
    <text evidence="5">The sequence shown here is derived from an EMBL/GenBank/DDBJ whole genome shotgun (WGS) entry which is preliminary data.</text>
</comment>
<sequence>MAGPSERRFFWGTGTSAHQVEGGNDRNDWWDWERLPGKIRNGDRSGAACLHWDRYEEDLDLLPSLGLDAYRFSIEWSRIEPDLGRYDESAIEHYRRVLLACRARGIAPMVTLHHFTNPRWFAALGGWEVAENIPHFVRFARLAGERYGGLVDLWITINEPEVLAFRGYDEGAWPPGVKDRSRALHVIANLLEGHALASVALREADRSDADGDGIPALIGVAKHWVLLEPLRTWWPPDHASAAIQHRVFNVAVARALRGDPIHLAIPGIRPVRRRVDALRGSSDFIGVNYYTRWMVSLFGKGEARRPRPGAALSDLGWEVYPEGLERALTECAAFGLPLMVTENGIADATDRIRPGFIRESIAALDRARARGAHVMGYFHWSLLDNFEWNDGYHGRFGLFAVDFERADRPRSPRQSARVYAEEVGRRR</sequence>
<keyword evidence="2 5" id="KW-0378">Hydrolase</keyword>
<dbReference type="Pfam" id="PF00232">
    <property type="entry name" value="Glyco_hydro_1"/>
    <property type="match status" value="1"/>
</dbReference>
<dbReference type="PANTHER" id="PTHR10353:SF209">
    <property type="entry name" value="GALACTOLIPID GALACTOSYLTRANSFERASE SFR2, CHLOROPLASTIC"/>
    <property type="match status" value="1"/>
</dbReference>
<proteinExistence type="inferred from homology"/>
<dbReference type="PROSITE" id="PS00653">
    <property type="entry name" value="GLYCOSYL_HYDROL_F1_2"/>
    <property type="match status" value="1"/>
</dbReference>
<dbReference type="EMBL" id="VBOW01000058">
    <property type="protein sequence ID" value="TMQ57664.1"/>
    <property type="molecule type" value="Genomic_DNA"/>
</dbReference>
<dbReference type="PRINTS" id="PR00131">
    <property type="entry name" value="GLHYDRLASE1"/>
</dbReference>
<organism evidence="5 6">
    <name type="scientific">Eiseniibacteriota bacterium</name>
    <dbReference type="NCBI Taxonomy" id="2212470"/>
    <lineage>
        <taxon>Bacteria</taxon>
        <taxon>Candidatus Eiseniibacteriota</taxon>
    </lineage>
</organism>
<dbReference type="Gene3D" id="3.20.20.80">
    <property type="entry name" value="Glycosidases"/>
    <property type="match status" value="1"/>
</dbReference>
<dbReference type="InterPro" id="IPR001360">
    <property type="entry name" value="Glyco_hydro_1"/>
</dbReference>
<dbReference type="PANTHER" id="PTHR10353">
    <property type="entry name" value="GLYCOSYL HYDROLASE"/>
    <property type="match status" value="1"/>
</dbReference>
<evidence type="ECO:0000256" key="4">
    <source>
        <dbReference type="RuleBase" id="RU003690"/>
    </source>
</evidence>
<evidence type="ECO:0000313" key="6">
    <source>
        <dbReference type="Proteomes" id="UP000316852"/>
    </source>
</evidence>
<name>A0A538T2B5_UNCEI</name>
<accession>A0A538T2B5</accession>
<dbReference type="GO" id="GO:0005975">
    <property type="term" value="P:carbohydrate metabolic process"/>
    <property type="evidence" value="ECO:0007669"/>
    <property type="project" value="InterPro"/>
</dbReference>
<evidence type="ECO:0000256" key="1">
    <source>
        <dbReference type="ARBA" id="ARBA00010838"/>
    </source>
</evidence>
<evidence type="ECO:0000256" key="2">
    <source>
        <dbReference type="ARBA" id="ARBA00022801"/>
    </source>
</evidence>
<protein>
    <submittedName>
        <fullName evidence="5">Glycoside hydrolase family 1 protein</fullName>
    </submittedName>
</protein>
<keyword evidence="3" id="KW-0326">Glycosidase</keyword>
<dbReference type="Proteomes" id="UP000316852">
    <property type="component" value="Unassembled WGS sequence"/>
</dbReference>
<dbReference type="AlphaFoldDB" id="A0A538T2B5"/>
<dbReference type="GO" id="GO:0008422">
    <property type="term" value="F:beta-glucosidase activity"/>
    <property type="evidence" value="ECO:0007669"/>
    <property type="project" value="TreeGrafter"/>
</dbReference>
<gene>
    <name evidence="5" type="ORF">E6K76_09840</name>
</gene>
<evidence type="ECO:0000313" key="5">
    <source>
        <dbReference type="EMBL" id="TMQ57664.1"/>
    </source>
</evidence>
<comment type="similarity">
    <text evidence="1 4">Belongs to the glycosyl hydrolase 1 family.</text>
</comment>